<dbReference type="InterPro" id="IPR029787">
    <property type="entry name" value="Nucleotide_cyclase"/>
</dbReference>
<dbReference type="Pfam" id="PF00990">
    <property type="entry name" value="GGDEF"/>
    <property type="match status" value="1"/>
</dbReference>
<protein>
    <submittedName>
        <fullName evidence="4">PAS domain S-box-containing protein/diguanylate cyclase (GGDEF) domain-containing protein</fullName>
    </submittedName>
</protein>
<dbReference type="SUPFAM" id="SSF55785">
    <property type="entry name" value="PYP-like sensor domain (PAS domain)"/>
    <property type="match status" value="2"/>
</dbReference>
<dbReference type="PROSITE" id="PS50887">
    <property type="entry name" value="GGDEF"/>
    <property type="match status" value="1"/>
</dbReference>
<organism evidence="4 5">
    <name type="scientific">Saccharopolyspora shandongensis</name>
    <dbReference type="NCBI Taxonomy" id="418495"/>
    <lineage>
        <taxon>Bacteria</taxon>
        <taxon>Bacillati</taxon>
        <taxon>Actinomycetota</taxon>
        <taxon>Actinomycetes</taxon>
        <taxon>Pseudonocardiales</taxon>
        <taxon>Pseudonocardiaceae</taxon>
        <taxon>Saccharopolyspora</taxon>
    </lineage>
</organism>
<dbReference type="PANTHER" id="PTHR44757:SF2">
    <property type="entry name" value="BIOFILM ARCHITECTURE MAINTENANCE PROTEIN MBAA"/>
    <property type="match status" value="1"/>
</dbReference>
<dbReference type="STRING" id="418495.SAMN05216215_103938"/>
<dbReference type="PROSITE" id="PS50113">
    <property type="entry name" value="PAC"/>
    <property type="match status" value="2"/>
</dbReference>
<keyword evidence="5" id="KW-1185">Reference proteome</keyword>
<feature type="domain" description="GGDEF" evidence="3">
    <location>
        <begin position="280"/>
        <end position="411"/>
    </location>
</feature>
<dbReference type="EMBL" id="FNOK01000039">
    <property type="protein sequence ID" value="SDY92415.1"/>
    <property type="molecule type" value="Genomic_DNA"/>
</dbReference>
<dbReference type="RefSeq" id="WP_093272645.1">
    <property type="nucleotide sequence ID" value="NZ_FNOK01000039.1"/>
</dbReference>
<evidence type="ECO:0000313" key="4">
    <source>
        <dbReference type="EMBL" id="SDY92415.1"/>
    </source>
</evidence>
<evidence type="ECO:0000259" key="3">
    <source>
        <dbReference type="PROSITE" id="PS50887"/>
    </source>
</evidence>
<feature type="domain" description="PAS" evidence="1">
    <location>
        <begin position="16"/>
        <end position="65"/>
    </location>
</feature>
<dbReference type="Proteomes" id="UP000199529">
    <property type="component" value="Unassembled WGS sequence"/>
</dbReference>
<feature type="domain" description="PAC" evidence="2">
    <location>
        <begin position="196"/>
        <end position="248"/>
    </location>
</feature>
<dbReference type="SUPFAM" id="SSF55073">
    <property type="entry name" value="Nucleotide cyclase"/>
    <property type="match status" value="1"/>
</dbReference>
<accession>A0A1H3NVD5</accession>
<reference evidence="5" key="1">
    <citation type="submission" date="2016-10" db="EMBL/GenBank/DDBJ databases">
        <authorList>
            <person name="Varghese N."/>
            <person name="Submissions S."/>
        </authorList>
    </citation>
    <scope>NUCLEOTIDE SEQUENCE [LARGE SCALE GENOMIC DNA]</scope>
    <source>
        <strain evidence="5">CGMCC 4.3530</strain>
    </source>
</reference>
<dbReference type="InterPro" id="IPR043128">
    <property type="entry name" value="Rev_trsase/Diguanyl_cyclase"/>
</dbReference>
<feature type="domain" description="PAC" evidence="2">
    <location>
        <begin position="76"/>
        <end position="128"/>
    </location>
</feature>
<dbReference type="Gene3D" id="3.30.450.20">
    <property type="entry name" value="PAS domain"/>
    <property type="match status" value="2"/>
</dbReference>
<dbReference type="CDD" id="cd01949">
    <property type="entry name" value="GGDEF"/>
    <property type="match status" value="1"/>
</dbReference>
<evidence type="ECO:0000259" key="2">
    <source>
        <dbReference type="PROSITE" id="PS50113"/>
    </source>
</evidence>
<dbReference type="InterPro" id="IPR001610">
    <property type="entry name" value="PAC"/>
</dbReference>
<evidence type="ECO:0000313" key="5">
    <source>
        <dbReference type="Proteomes" id="UP000199529"/>
    </source>
</evidence>
<dbReference type="CDD" id="cd00130">
    <property type="entry name" value="PAS"/>
    <property type="match status" value="2"/>
</dbReference>
<sequence length="411" mass="45732">MSPSVPNFAAGVPWQRVFDQAASAMAILDLQGRYLHVNEAMCRMLGYRREELEGLDYRAVTHPDDIDPEGPMESPDLLEKRYIRSDGSVIWALVARSFIRDSHGRAIHFLSQIQDITRRREAELLWQRSFANAPIGMALLDLKGAWTAVNDTLCTMLGYTREEMLSMSFTDITYEEDDEQGMAALAELVEGHVDSVNVEKRYRHKQGHPIWILIRATTVPGADGTPAYVVSQYEDIGEQRLVDARLAHLALHDPLTGLANRALLSDRLDHGLQQLARGDGVLAVVLADLDQLKPVNDRFGHALGDQLLIAAARELQLAVRAGDTVARMGGDEFVVVSLLPDEDAARALRDRVERHLNTDVTVHGVRIRLRASVGYTATPDPAIAPDMLLHAADRDMYASKRRRRESHGGGR</sequence>
<dbReference type="Gene3D" id="3.30.70.270">
    <property type="match status" value="1"/>
</dbReference>
<evidence type="ECO:0000259" key="1">
    <source>
        <dbReference type="PROSITE" id="PS50112"/>
    </source>
</evidence>
<dbReference type="PROSITE" id="PS50112">
    <property type="entry name" value="PAS"/>
    <property type="match status" value="2"/>
</dbReference>
<dbReference type="InterPro" id="IPR052155">
    <property type="entry name" value="Biofilm_reg_signaling"/>
</dbReference>
<dbReference type="InterPro" id="IPR035965">
    <property type="entry name" value="PAS-like_dom_sf"/>
</dbReference>
<dbReference type="SMART" id="SM00091">
    <property type="entry name" value="PAS"/>
    <property type="match status" value="2"/>
</dbReference>
<dbReference type="OrthoDB" id="23692at2"/>
<dbReference type="AlphaFoldDB" id="A0A1H3NVD5"/>
<dbReference type="SMART" id="SM00086">
    <property type="entry name" value="PAC"/>
    <property type="match status" value="2"/>
</dbReference>
<feature type="domain" description="PAS" evidence="1">
    <location>
        <begin position="122"/>
        <end position="192"/>
    </location>
</feature>
<gene>
    <name evidence="4" type="ORF">SAMN05216215_103938</name>
</gene>
<proteinExistence type="predicted"/>
<dbReference type="PANTHER" id="PTHR44757">
    <property type="entry name" value="DIGUANYLATE CYCLASE DGCP"/>
    <property type="match status" value="1"/>
</dbReference>
<dbReference type="InterPro" id="IPR000700">
    <property type="entry name" value="PAS-assoc_C"/>
</dbReference>
<dbReference type="InterPro" id="IPR000160">
    <property type="entry name" value="GGDEF_dom"/>
</dbReference>
<dbReference type="SMART" id="SM00267">
    <property type="entry name" value="GGDEF"/>
    <property type="match status" value="1"/>
</dbReference>
<dbReference type="InterPro" id="IPR000014">
    <property type="entry name" value="PAS"/>
</dbReference>
<dbReference type="NCBIfam" id="TIGR00254">
    <property type="entry name" value="GGDEF"/>
    <property type="match status" value="1"/>
</dbReference>
<dbReference type="Pfam" id="PF13426">
    <property type="entry name" value="PAS_9"/>
    <property type="match status" value="2"/>
</dbReference>
<name>A0A1H3NVD5_9PSEU</name>
<dbReference type="NCBIfam" id="TIGR00229">
    <property type="entry name" value="sensory_box"/>
    <property type="match status" value="2"/>
</dbReference>